<accession>M5FWF7</accession>
<dbReference type="EMBL" id="JH795862">
    <property type="protein sequence ID" value="EJU02261.1"/>
    <property type="molecule type" value="Genomic_DNA"/>
</dbReference>
<evidence type="ECO:0000313" key="2">
    <source>
        <dbReference type="Proteomes" id="UP000030653"/>
    </source>
</evidence>
<organism evidence="1 2">
    <name type="scientific">Dacryopinax primogenitus (strain DJM 731)</name>
    <name type="common">Brown rot fungus</name>
    <dbReference type="NCBI Taxonomy" id="1858805"/>
    <lineage>
        <taxon>Eukaryota</taxon>
        <taxon>Fungi</taxon>
        <taxon>Dikarya</taxon>
        <taxon>Basidiomycota</taxon>
        <taxon>Agaricomycotina</taxon>
        <taxon>Dacrymycetes</taxon>
        <taxon>Dacrymycetales</taxon>
        <taxon>Dacrymycetaceae</taxon>
        <taxon>Dacryopinax</taxon>
    </lineage>
</organism>
<name>M5FWF7_DACPD</name>
<proteinExistence type="predicted"/>
<dbReference type="RefSeq" id="XP_040629158.1">
    <property type="nucleotide sequence ID" value="XM_040768429.1"/>
</dbReference>
<sequence>MEWAAGEPAWVAKALEETSKPKMDAPSLPNFDFADQGLDYESLTLARMRRAERERLEREIREQEGE</sequence>
<evidence type="ECO:0000313" key="1">
    <source>
        <dbReference type="EMBL" id="EJU02261.1"/>
    </source>
</evidence>
<dbReference type="GeneID" id="63683491"/>
<protein>
    <submittedName>
        <fullName evidence="1">Uncharacterized protein</fullName>
    </submittedName>
</protein>
<keyword evidence="2" id="KW-1185">Reference proteome</keyword>
<dbReference type="Proteomes" id="UP000030653">
    <property type="component" value="Unassembled WGS sequence"/>
</dbReference>
<gene>
    <name evidence="1" type="ORF">DACRYDRAFT_107191</name>
</gene>
<reference evidence="1 2" key="1">
    <citation type="journal article" date="2012" name="Science">
        <title>The Paleozoic origin of enzymatic lignin decomposition reconstructed from 31 fungal genomes.</title>
        <authorList>
            <person name="Floudas D."/>
            <person name="Binder M."/>
            <person name="Riley R."/>
            <person name="Barry K."/>
            <person name="Blanchette R.A."/>
            <person name="Henrissat B."/>
            <person name="Martinez A.T."/>
            <person name="Otillar R."/>
            <person name="Spatafora J.W."/>
            <person name="Yadav J.S."/>
            <person name="Aerts A."/>
            <person name="Benoit I."/>
            <person name="Boyd A."/>
            <person name="Carlson A."/>
            <person name="Copeland A."/>
            <person name="Coutinho P.M."/>
            <person name="de Vries R.P."/>
            <person name="Ferreira P."/>
            <person name="Findley K."/>
            <person name="Foster B."/>
            <person name="Gaskell J."/>
            <person name="Glotzer D."/>
            <person name="Gorecki P."/>
            <person name="Heitman J."/>
            <person name="Hesse C."/>
            <person name="Hori C."/>
            <person name="Igarashi K."/>
            <person name="Jurgens J.A."/>
            <person name="Kallen N."/>
            <person name="Kersten P."/>
            <person name="Kohler A."/>
            <person name="Kuees U."/>
            <person name="Kumar T.K.A."/>
            <person name="Kuo A."/>
            <person name="LaButti K."/>
            <person name="Larrondo L.F."/>
            <person name="Lindquist E."/>
            <person name="Ling A."/>
            <person name="Lombard V."/>
            <person name="Lucas S."/>
            <person name="Lundell T."/>
            <person name="Martin R."/>
            <person name="McLaughlin D.J."/>
            <person name="Morgenstern I."/>
            <person name="Morin E."/>
            <person name="Murat C."/>
            <person name="Nagy L.G."/>
            <person name="Nolan M."/>
            <person name="Ohm R.A."/>
            <person name="Patyshakuliyeva A."/>
            <person name="Rokas A."/>
            <person name="Ruiz-Duenas F.J."/>
            <person name="Sabat G."/>
            <person name="Salamov A."/>
            <person name="Samejima M."/>
            <person name="Schmutz J."/>
            <person name="Slot J.C."/>
            <person name="St John F."/>
            <person name="Stenlid J."/>
            <person name="Sun H."/>
            <person name="Sun S."/>
            <person name="Syed K."/>
            <person name="Tsang A."/>
            <person name="Wiebenga A."/>
            <person name="Young D."/>
            <person name="Pisabarro A."/>
            <person name="Eastwood D.C."/>
            <person name="Martin F."/>
            <person name="Cullen D."/>
            <person name="Grigoriev I.V."/>
            <person name="Hibbett D.S."/>
        </authorList>
    </citation>
    <scope>NUCLEOTIDE SEQUENCE [LARGE SCALE GENOMIC DNA]</scope>
    <source>
        <strain evidence="1 2">DJM-731 SS1</strain>
    </source>
</reference>
<dbReference type="AlphaFoldDB" id="M5FWF7"/>
<dbReference type="HOGENOM" id="CLU_2831147_0_0_1"/>